<dbReference type="PANTHER" id="PTHR43446">
    <property type="entry name" value="MEMBRANE PROTEIN-RELATED"/>
    <property type="match status" value="1"/>
</dbReference>
<dbReference type="PANTHER" id="PTHR43446:SF1">
    <property type="entry name" value="BAND 7 DOMAIN-CONTAINING PROTEIN"/>
    <property type="match status" value="1"/>
</dbReference>
<feature type="transmembrane region" description="Helical" evidence="1">
    <location>
        <begin position="12"/>
        <end position="32"/>
    </location>
</feature>
<comment type="caution">
    <text evidence="3">The sequence shown here is derived from an EMBL/GenBank/DDBJ whole genome shotgun (WGS) entry which is preliminary data.</text>
</comment>
<dbReference type="SUPFAM" id="SSF117892">
    <property type="entry name" value="Band 7/SPFH domain"/>
    <property type="match status" value="1"/>
</dbReference>
<evidence type="ECO:0000256" key="1">
    <source>
        <dbReference type="SAM" id="Phobius"/>
    </source>
</evidence>
<evidence type="ECO:0000313" key="3">
    <source>
        <dbReference type="EMBL" id="MBO1305329.1"/>
    </source>
</evidence>
<keyword evidence="1" id="KW-0472">Membrane</keyword>
<keyword evidence="1" id="KW-1133">Transmembrane helix</keyword>
<organism evidence="3 4">
    <name type="scientific">Candidatus Enterococcus moelleringii</name>
    <dbReference type="NCBI Taxonomy" id="2815325"/>
    <lineage>
        <taxon>Bacteria</taxon>
        <taxon>Bacillati</taxon>
        <taxon>Bacillota</taxon>
        <taxon>Bacilli</taxon>
        <taxon>Lactobacillales</taxon>
        <taxon>Enterococcaceae</taxon>
        <taxon>Enterococcus</taxon>
    </lineage>
</organism>
<dbReference type="InterPro" id="IPR001107">
    <property type="entry name" value="Band_7"/>
</dbReference>
<sequence>MKEKKAFYVNGYLALLVLVLIIIAGVWFVLLGSTRDSIGLVALAVVLWGISFLFISSLTIVSPNQAKAVLFFGKYVGTIKENGLFVTMPLTQKIKISMKVRNFNSSLLKVNDSDGNPIEISAVVVYKVVDTAKALFDVDYYLDFVEIQSETAIRHIASQYPYDTFSEGDLTLRGNTTKVSEELAIELQERLAIAGVEVIETRLNHLAYATEIANAMLQRQQARAILSARQTIVEGAVTMTQMALEQIEDGQDIQFTDDRKVQLINNLLVSIITDKGTQPVINTGDMSDNSKTGGNK</sequence>
<dbReference type="SMART" id="SM00244">
    <property type="entry name" value="PHB"/>
    <property type="match status" value="1"/>
</dbReference>
<dbReference type="CDD" id="cd03402">
    <property type="entry name" value="SPFH_like_u2"/>
    <property type="match status" value="1"/>
</dbReference>
<dbReference type="InterPro" id="IPR036013">
    <property type="entry name" value="Band_7/SPFH_dom_sf"/>
</dbReference>
<feature type="transmembrane region" description="Helical" evidence="1">
    <location>
        <begin position="38"/>
        <end position="61"/>
    </location>
</feature>
<keyword evidence="1" id="KW-0812">Transmembrane</keyword>
<dbReference type="Pfam" id="PF01145">
    <property type="entry name" value="Band_7"/>
    <property type="match status" value="1"/>
</dbReference>
<reference evidence="3 4" key="1">
    <citation type="submission" date="2021-03" db="EMBL/GenBank/DDBJ databases">
        <title>Enterococcal diversity collection.</title>
        <authorList>
            <person name="Gilmore M.S."/>
            <person name="Schwartzman J."/>
            <person name="Van Tyne D."/>
            <person name="Martin M."/>
            <person name="Earl A.M."/>
            <person name="Manson A.L."/>
            <person name="Straub T."/>
            <person name="Salamzade R."/>
            <person name="Saavedra J."/>
            <person name="Lebreton F."/>
            <person name="Prichula J."/>
            <person name="Schaufler K."/>
            <person name="Gaca A."/>
            <person name="Sgardioli B."/>
            <person name="Wagenaar J."/>
            <person name="Strong T."/>
        </authorList>
    </citation>
    <scope>NUCLEOTIDE SEQUENCE [LARGE SCALE GENOMIC DNA]</scope>
    <source>
        <strain evidence="3 4">669A</strain>
    </source>
</reference>
<gene>
    <name evidence="3" type="ORF">JZO70_04095</name>
</gene>
<protein>
    <submittedName>
        <fullName evidence="3">SPFH domain-containing protein</fullName>
    </submittedName>
</protein>
<dbReference type="Proteomes" id="UP000664601">
    <property type="component" value="Unassembled WGS sequence"/>
</dbReference>
<proteinExistence type="predicted"/>
<evidence type="ECO:0000259" key="2">
    <source>
        <dbReference type="SMART" id="SM00244"/>
    </source>
</evidence>
<dbReference type="RefSeq" id="WP_207672274.1">
    <property type="nucleotide sequence ID" value="NZ_JAFREM010000006.1"/>
</dbReference>
<dbReference type="EMBL" id="JAFREM010000006">
    <property type="protein sequence ID" value="MBO1305329.1"/>
    <property type="molecule type" value="Genomic_DNA"/>
</dbReference>
<accession>A0ABS3LA70</accession>
<keyword evidence="4" id="KW-1185">Reference proteome</keyword>
<name>A0ABS3LA70_9ENTE</name>
<dbReference type="Gene3D" id="3.30.479.30">
    <property type="entry name" value="Band 7 domain"/>
    <property type="match status" value="1"/>
</dbReference>
<evidence type="ECO:0000313" key="4">
    <source>
        <dbReference type="Proteomes" id="UP000664601"/>
    </source>
</evidence>
<feature type="domain" description="Band 7" evidence="2">
    <location>
        <begin position="56"/>
        <end position="220"/>
    </location>
</feature>